<dbReference type="GO" id="GO:0034451">
    <property type="term" value="C:centriolar satellite"/>
    <property type="evidence" value="ECO:0007669"/>
    <property type="project" value="TreeGrafter"/>
</dbReference>
<dbReference type="EMBL" id="JAACNH010000006">
    <property type="protein sequence ID" value="KAG8441436.1"/>
    <property type="molecule type" value="Genomic_DNA"/>
</dbReference>
<accession>A0A8T2JG48</accession>
<dbReference type="GO" id="GO:0036064">
    <property type="term" value="C:ciliary basal body"/>
    <property type="evidence" value="ECO:0007669"/>
    <property type="project" value="TreeGrafter"/>
</dbReference>
<keyword evidence="1" id="KW-0175">Coiled coil</keyword>
<proteinExistence type="predicted"/>
<evidence type="ECO:0000313" key="3">
    <source>
        <dbReference type="EMBL" id="KAG8441436.1"/>
    </source>
</evidence>
<dbReference type="PANTHER" id="PTHR46507:SF6">
    <property type="match status" value="1"/>
</dbReference>
<dbReference type="OrthoDB" id="312015at2759"/>
<sequence length="693" mass="79296">MHRTSGCSDRHVRELVAENSEFKKFHEQIKRDVKSILARHEVLPLRGLSEESLRASKRSLLGRSKNARPTDNTVTGSLRKQWSSLKQLVESLEVRASEADTHHVIRVTDHEKELTKLRKEMEELHGDLEKSKELINHQQQLLQEQLIPVPAEGEASPLWDAYFIEEQLKLQQDREAFEEQKRAFQDEREKFTEAAIRLGRERIQFKADQALYVKQQFLSTTPGLGTPAWKKTPPWTALTTDTPPGSTNKPRPKFTPSSTNNHRKKGSANDQFTPSTAELYRVLRLAPPTSVNVYIRAALASQKKTREDEKEDSEWEESKWWNESSYPQSESPEPQNLLQAAFPLKLSMTPYLRPRPSPLSLPSSRCDSKTPCTTELYRKMRLSSTDSVSGQKRCNSQRRTSLKREYGNYDDDNGSVCVQERSRRSARPRASYETDSSNSRDSRKSTMENGGSSGSDKDLCPPSSSESFEKDSLYKAYSMHDSGTSPYERVNHEHKRDSLYSTYGTGDALAYLPSKVEWSYDELEYLPTQGTLNGKDNSQNHLRGTNYQRDNEISLNKIHTSLHSMNQSRSVHIHKEACKIQPRKTHHTNENCRSCSRDGRPPSDRCRSQSKHVLHPKSSKHYLSRENLHPQDVISCSLHRSPCQHRDSLYTSCPKRSPQPFHSCPRETPAWNSSSTPSHICADLLNQFLDCCS</sequence>
<gene>
    <name evidence="3" type="ORF">GDO86_006977</name>
</gene>
<reference evidence="3" key="1">
    <citation type="thesis" date="2020" institute="ProQuest LLC" country="789 East Eisenhower Parkway, Ann Arbor, MI, USA">
        <title>Comparative Genomics and Chromosome Evolution.</title>
        <authorList>
            <person name="Mudd A.B."/>
        </authorList>
    </citation>
    <scope>NUCLEOTIDE SEQUENCE</scope>
    <source>
        <strain evidence="3">Female2</strain>
        <tissue evidence="3">Blood</tissue>
    </source>
</reference>
<protein>
    <submittedName>
        <fullName evidence="3">Uncharacterized protein</fullName>
    </submittedName>
</protein>
<dbReference type="Proteomes" id="UP000812440">
    <property type="component" value="Chromosome 3"/>
</dbReference>
<feature type="region of interest" description="Disordered" evidence="2">
    <location>
        <begin position="382"/>
        <end position="467"/>
    </location>
</feature>
<comment type="caution">
    <text evidence="3">The sequence shown here is derived from an EMBL/GenBank/DDBJ whole genome shotgun (WGS) entry which is preliminary data.</text>
</comment>
<dbReference type="PANTHER" id="PTHR46507">
    <property type="entry name" value="AFADIN- AND ALPHA-ACTININ-BINDING PROTEIN"/>
    <property type="match status" value="1"/>
</dbReference>
<organism evidence="3 4">
    <name type="scientific">Hymenochirus boettgeri</name>
    <name type="common">Congo dwarf clawed frog</name>
    <dbReference type="NCBI Taxonomy" id="247094"/>
    <lineage>
        <taxon>Eukaryota</taxon>
        <taxon>Metazoa</taxon>
        <taxon>Chordata</taxon>
        <taxon>Craniata</taxon>
        <taxon>Vertebrata</taxon>
        <taxon>Euteleostomi</taxon>
        <taxon>Amphibia</taxon>
        <taxon>Batrachia</taxon>
        <taxon>Anura</taxon>
        <taxon>Pipoidea</taxon>
        <taxon>Pipidae</taxon>
        <taxon>Pipinae</taxon>
        <taxon>Hymenochirus</taxon>
    </lineage>
</organism>
<evidence type="ECO:0000313" key="4">
    <source>
        <dbReference type="Proteomes" id="UP000812440"/>
    </source>
</evidence>
<feature type="coiled-coil region" evidence="1">
    <location>
        <begin position="107"/>
        <end position="134"/>
    </location>
</feature>
<feature type="compositionally biased region" description="Basic residues" evidence="2">
    <location>
        <begin position="608"/>
        <end position="620"/>
    </location>
</feature>
<feature type="compositionally biased region" description="Basic and acidic residues" evidence="2">
    <location>
        <begin position="587"/>
        <end position="607"/>
    </location>
</feature>
<feature type="compositionally biased region" description="Polar residues" evidence="2">
    <location>
        <begin position="382"/>
        <end position="399"/>
    </location>
</feature>
<feature type="compositionally biased region" description="Low complexity" evidence="2">
    <location>
        <begin position="321"/>
        <end position="334"/>
    </location>
</feature>
<name>A0A8T2JG48_9PIPI</name>
<evidence type="ECO:0000256" key="2">
    <source>
        <dbReference type="SAM" id="MobiDB-lite"/>
    </source>
</evidence>
<feature type="coiled-coil region" evidence="1">
    <location>
        <begin position="167"/>
        <end position="194"/>
    </location>
</feature>
<feature type="region of interest" description="Disordered" evidence="2">
    <location>
        <begin position="224"/>
        <end position="273"/>
    </location>
</feature>
<evidence type="ECO:0000256" key="1">
    <source>
        <dbReference type="SAM" id="Coils"/>
    </source>
</evidence>
<feature type="region of interest" description="Disordered" evidence="2">
    <location>
        <begin position="581"/>
        <end position="620"/>
    </location>
</feature>
<feature type="compositionally biased region" description="Polar residues" evidence="2">
    <location>
        <begin position="237"/>
        <end position="260"/>
    </location>
</feature>
<dbReference type="AlphaFoldDB" id="A0A8T2JG48"/>
<keyword evidence="4" id="KW-1185">Reference proteome</keyword>
<dbReference type="GO" id="GO:0035735">
    <property type="term" value="P:intraciliary transport involved in cilium assembly"/>
    <property type="evidence" value="ECO:0007669"/>
    <property type="project" value="TreeGrafter"/>
</dbReference>
<dbReference type="InterPro" id="IPR052300">
    <property type="entry name" value="Adhesion_Centrosome_assoc"/>
</dbReference>
<feature type="region of interest" description="Disordered" evidence="2">
    <location>
        <begin position="301"/>
        <end position="334"/>
    </location>
</feature>